<feature type="region of interest" description="Disordered" evidence="1">
    <location>
        <begin position="103"/>
        <end position="141"/>
    </location>
</feature>
<organism evidence="2 3">
    <name type="scientific">Ranatra chinensis</name>
    <dbReference type="NCBI Taxonomy" id="642074"/>
    <lineage>
        <taxon>Eukaryota</taxon>
        <taxon>Metazoa</taxon>
        <taxon>Ecdysozoa</taxon>
        <taxon>Arthropoda</taxon>
        <taxon>Hexapoda</taxon>
        <taxon>Insecta</taxon>
        <taxon>Pterygota</taxon>
        <taxon>Neoptera</taxon>
        <taxon>Paraneoptera</taxon>
        <taxon>Hemiptera</taxon>
        <taxon>Heteroptera</taxon>
        <taxon>Panheteroptera</taxon>
        <taxon>Nepomorpha</taxon>
        <taxon>Nepidae</taxon>
        <taxon>Ranatrinae</taxon>
        <taxon>Ranatra</taxon>
    </lineage>
</organism>
<evidence type="ECO:0000256" key="1">
    <source>
        <dbReference type="SAM" id="MobiDB-lite"/>
    </source>
</evidence>
<dbReference type="Proteomes" id="UP001558652">
    <property type="component" value="Unassembled WGS sequence"/>
</dbReference>
<sequence>MGGKSRGSEIVEVAWVGEFRWGDSFIQKREVQVVWKTRRREEEGLFKATSRAPIPPLHNPFPIYNSPYYGLSALTRQRKTGKMFTRTTPPIKLHGLLGEMDMAEGNIAPSPPGTQPEDAGKPENCGANADLEIETSEVKPE</sequence>
<accession>A0ABD0YXC8</accession>
<name>A0ABD0YXC8_9HEMI</name>
<protein>
    <submittedName>
        <fullName evidence="2">Uncharacterized protein</fullName>
    </submittedName>
</protein>
<keyword evidence="3" id="KW-1185">Reference proteome</keyword>
<evidence type="ECO:0000313" key="2">
    <source>
        <dbReference type="EMBL" id="KAL1140604.1"/>
    </source>
</evidence>
<dbReference type="AlphaFoldDB" id="A0ABD0YXC8"/>
<dbReference type="EMBL" id="JBFDAA010000001">
    <property type="protein sequence ID" value="KAL1140604.1"/>
    <property type="molecule type" value="Genomic_DNA"/>
</dbReference>
<gene>
    <name evidence="2" type="ORF">AAG570_000534</name>
</gene>
<proteinExistence type="predicted"/>
<comment type="caution">
    <text evidence="2">The sequence shown here is derived from an EMBL/GenBank/DDBJ whole genome shotgun (WGS) entry which is preliminary data.</text>
</comment>
<evidence type="ECO:0000313" key="3">
    <source>
        <dbReference type="Proteomes" id="UP001558652"/>
    </source>
</evidence>
<reference evidence="2 3" key="1">
    <citation type="submission" date="2024-07" db="EMBL/GenBank/DDBJ databases">
        <title>Chromosome-level genome assembly of the water stick insect Ranatra chinensis (Heteroptera: Nepidae).</title>
        <authorList>
            <person name="Liu X."/>
        </authorList>
    </citation>
    <scope>NUCLEOTIDE SEQUENCE [LARGE SCALE GENOMIC DNA]</scope>
    <source>
        <strain evidence="2">Cailab_2021Rc</strain>
        <tissue evidence="2">Muscle</tissue>
    </source>
</reference>